<accession>A0A023DXZ8</accession>
<evidence type="ECO:0000256" key="1">
    <source>
        <dbReference type="ARBA" id="ARBA00006464"/>
    </source>
</evidence>
<feature type="domain" description="Bacterial sugar transferase" evidence="4">
    <location>
        <begin position="61"/>
        <end position="232"/>
    </location>
</feature>
<keyword evidence="3" id="KW-0472">Membrane</keyword>
<comment type="caution">
    <text evidence="5">The sequence shown here is derived from an EMBL/GenBank/DDBJ whole genome shotgun (WGS) entry which is preliminary data.</text>
</comment>
<keyword evidence="3" id="KW-1133">Transmembrane helix</keyword>
<dbReference type="InterPro" id="IPR003362">
    <property type="entry name" value="Bact_transf"/>
</dbReference>
<keyword evidence="5" id="KW-0808">Transferase</keyword>
<gene>
    <name evidence="5" type="ORF">HE1_00655</name>
</gene>
<dbReference type="PANTHER" id="PTHR30576">
    <property type="entry name" value="COLANIC BIOSYNTHESIS UDP-GLUCOSE LIPID CARRIER TRANSFERASE"/>
    <property type="match status" value="1"/>
</dbReference>
<evidence type="ECO:0000256" key="2">
    <source>
        <dbReference type="ARBA" id="ARBA00023169"/>
    </source>
</evidence>
<organism evidence="5 6">
    <name type="scientific">Holospora elegans E1</name>
    <dbReference type="NCBI Taxonomy" id="1427503"/>
    <lineage>
        <taxon>Bacteria</taxon>
        <taxon>Pseudomonadati</taxon>
        <taxon>Pseudomonadota</taxon>
        <taxon>Alphaproteobacteria</taxon>
        <taxon>Holosporales</taxon>
        <taxon>Holosporaceae</taxon>
        <taxon>Holospora</taxon>
    </lineage>
</organism>
<dbReference type="AlphaFoldDB" id="A0A023DXZ8"/>
<dbReference type="PANTHER" id="PTHR30576:SF8">
    <property type="entry name" value="UNDECAPRENYL-PHOSPHATE GALACTOSE PHOSPHOTRANSFERASE"/>
    <property type="match status" value="1"/>
</dbReference>
<evidence type="ECO:0000256" key="3">
    <source>
        <dbReference type="SAM" id="Phobius"/>
    </source>
</evidence>
<dbReference type="GO" id="GO:0000271">
    <property type="term" value="P:polysaccharide biosynthetic process"/>
    <property type="evidence" value="ECO:0007669"/>
    <property type="project" value="UniProtKB-KW"/>
</dbReference>
<dbReference type="GO" id="GO:0016780">
    <property type="term" value="F:phosphotransferase activity, for other substituted phosphate groups"/>
    <property type="evidence" value="ECO:0007669"/>
    <property type="project" value="TreeGrafter"/>
</dbReference>
<dbReference type="Proteomes" id="UP000024842">
    <property type="component" value="Unassembled WGS sequence"/>
</dbReference>
<evidence type="ECO:0000313" key="5">
    <source>
        <dbReference type="EMBL" id="GAJ46326.1"/>
    </source>
</evidence>
<keyword evidence="3" id="KW-0812">Transmembrane</keyword>
<protein>
    <submittedName>
        <fullName evidence="5">Putative sugar transferase EpsL</fullName>
    </submittedName>
</protein>
<keyword evidence="6" id="KW-1185">Reference proteome</keyword>
<dbReference type="OrthoDB" id="9808602at2"/>
<name>A0A023DXZ8_9PROT</name>
<proteinExistence type="inferred from homology"/>
<dbReference type="EMBL" id="BAUP01000084">
    <property type="protein sequence ID" value="GAJ46326.1"/>
    <property type="molecule type" value="Genomic_DNA"/>
</dbReference>
<sequence>MKIQKFFKKNRKLFLFWFFIFFSSPVWGFVFAEVIVWYFFGSFFTILSPKRYRANIFFYSKRGLDIAVSGTILLIIAPFFLGMMLCNWIVLGSPIFFVQQRIGRYQKKFCIIKFRSMCQKNPSGVLMKPEEVEISCYGAFIRSYSLDEVPSLWNVIRGDLSLVGPRPLVPEFINERVPLQRHSVRPGLTGLAQIKGRNFLSWSQKFSYDLEYIQHQSYTLDVKILLYTLRILCSGENSQLACEENFFP</sequence>
<evidence type="ECO:0000313" key="6">
    <source>
        <dbReference type="Proteomes" id="UP000024842"/>
    </source>
</evidence>
<comment type="similarity">
    <text evidence="1">Belongs to the bacterial sugar transferase family.</text>
</comment>
<feature type="transmembrane region" description="Helical" evidence="3">
    <location>
        <begin position="12"/>
        <end position="40"/>
    </location>
</feature>
<evidence type="ECO:0000259" key="4">
    <source>
        <dbReference type="Pfam" id="PF02397"/>
    </source>
</evidence>
<dbReference type="STRING" id="1427503.HE1_00655"/>
<dbReference type="Pfam" id="PF02397">
    <property type="entry name" value="Bac_transf"/>
    <property type="match status" value="1"/>
</dbReference>
<keyword evidence="2" id="KW-0270">Exopolysaccharide synthesis</keyword>
<feature type="transmembrane region" description="Helical" evidence="3">
    <location>
        <begin position="72"/>
        <end position="98"/>
    </location>
</feature>
<reference evidence="5 6" key="1">
    <citation type="journal article" date="2014" name="FEMS Microbiol. Lett.">
        <title>Draft genome sequences of three Holospora species (Holospora obtusa, Holospora undulata, and Holospora elegans), endonuclear symbiotic bacteria of the ciliate Paramecium caudatum.</title>
        <authorList>
            <person name="Dohra H."/>
            <person name="Tanaka K."/>
            <person name="Suzuki T."/>
            <person name="Fujishima M."/>
            <person name="Suzuki H."/>
        </authorList>
    </citation>
    <scope>NUCLEOTIDE SEQUENCE [LARGE SCALE GENOMIC DNA]</scope>
    <source>
        <strain evidence="5 6">E1</strain>
    </source>
</reference>